<gene>
    <name evidence="2" type="ORF">D6D15_09458</name>
</gene>
<dbReference type="Gene3D" id="1.20.910.10">
    <property type="entry name" value="Heme oxygenase-like"/>
    <property type="match status" value="1"/>
</dbReference>
<dbReference type="PANTHER" id="PTHR41813:SF2">
    <property type="entry name" value="REGULATOR PAB1642, PUTATIVE (AFU_ORTHOLOGUE AFUA_3G11955)-RELATED"/>
    <property type="match status" value="1"/>
</dbReference>
<dbReference type="InterPro" id="IPR053261">
    <property type="entry name" value="Polyketide-peptide_reg"/>
</dbReference>
<dbReference type="EMBL" id="QZAR01000269">
    <property type="protein sequence ID" value="THW83606.1"/>
    <property type="molecule type" value="Genomic_DNA"/>
</dbReference>
<comment type="caution">
    <text evidence="2">The sequence shown here is derived from an EMBL/GenBank/DDBJ whole genome shotgun (WGS) entry which is preliminary data.</text>
</comment>
<evidence type="ECO:0000313" key="2">
    <source>
        <dbReference type="EMBL" id="THW83606.1"/>
    </source>
</evidence>
<protein>
    <submittedName>
        <fullName evidence="2">Heme oxygenase-like protein</fullName>
    </submittedName>
</protein>
<dbReference type="Pfam" id="PF03070">
    <property type="entry name" value="TENA_THI-4"/>
    <property type="match status" value="1"/>
</dbReference>
<dbReference type="CDD" id="cd19357">
    <property type="entry name" value="TenA_E_At3g16990-like"/>
    <property type="match status" value="1"/>
</dbReference>
<dbReference type="SUPFAM" id="SSF48613">
    <property type="entry name" value="Heme oxygenase-like"/>
    <property type="match status" value="1"/>
</dbReference>
<proteinExistence type="predicted"/>
<dbReference type="Proteomes" id="UP000304928">
    <property type="component" value="Unassembled WGS sequence"/>
</dbReference>
<evidence type="ECO:0000313" key="3">
    <source>
        <dbReference type="Proteomes" id="UP000304928"/>
    </source>
</evidence>
<dbReference type="InterPro" id="IPR004305">
    <property type="entry name" value="Thiaminase-2/PQQC"/>
</dbReference>
<organism evidence="2 3">
    <name type="scientific">Aureobasidium pullulans</name>
    <name type="common">Black yeast</name>
    <name type="synonym">Pullularia pullulans</name>
    <dbReference type="NCBI Taxonomy" id="5580"/>
    <lineage>
        <taxon>Eukaryota</taxon>
        <taxon>Fungi</taxon>
        <taxon>Dikarya</taxon>
        <taxon>Ascomycota</taxon>
        <taxon>Pezizomycotina</taxon>
        <taxon>Dothideomycetes</taxon>
        <taxon>Dothideomycetidae</taxon>
        <taxon>Dothideales</taxon>
        <taxon>Saccotheciaceae</taxon>
        <taxon>Aureobasidium</taxon>
    </lineage>
</organism>
<sequence>MIRPVTIMAPKKLTEHLLAHSPNAFTSATRHPWLRLAGTSQLPTDSLLAWLTQDRLYIFSYIPFMGNMLSKTSIPTTSSRIKCLEWRVADCFINALTNVRRELGMFEDILREHFDWKEGGETATKETRAYQDMFAGAGAPSQSILVGMTALWATEKCYLEAWKYALSFKEEVPEEKKSHVLHTTLIPNWTCHEFEEFVVCIGDLLDELADDIPEGSREWVKCEEVWQQVLWAEENFWPKVSNP</sequence>
<dbReference type="AlphaFoldDB" id="A0A4S9AV04"/>
<evidence type="ECO:0000259" key="1">
    <source>
        <dbReference type="Pfam" id="PF03070"/>
    </source>
</evidence>
<dbReference type="InterPro" id="IPR016084">
    <property type="entry name" value="Haem_Oase-like_multi-hlx"/>
</dbReference>
<feature type="domain" description="Thiaminase-2/PQQC" evidence="1">
    <location>
        <begin position="28"/>
        <end position="240"/>
    </location>
</feature>
<name>A0A4S9AV04_AURPU</name>
<dbReference type="GO" id="GO:0006772">
    <property type="term" value="P:thiamine metabolic process"/>
    <property type="evidence" value="ECO:0007669"/>
    <property type="project" value="UniProtKB-ARBA"/>
</dbReference>
<accession>A0A4S9AV04</accession>
<dbReference type="PANTHER" id="PTHR41813">
    <property type="entry name" value="REGULATOR PAB1642, PUTATIVE (AFU_ORTHOLOGUE AFUA_3G11955)-RELATED"/>
    <property type="match status" value="1"/>
</dbReference>
<reference evidence="2 3" key="1">
    <citation type="submission" date="2018-10" db="EMBL/GenBank/DDBJ databases">
        <title>Fifty Aureobasidium pullulans genomes reveal a recombining polyextremotolerant generalist.</title>
        <authorList>
            <person name="Gostincar C."/>
            <person name="Turk M."/>
            <person name="Zajc J."/>
            <person name="Gunde-Cimerman N."/>
        </authorList>
    </citation>
    <scope>NUCLEOTIDE SEQUENCE [LARGE SCALE GENOMIC DNA]</scope>
    <source>
        <strain evidence="2 3">EXF-10507</strain>
    </source>
</reference>